<dbReference type="GeneID" id="106521478"/>
<evidence type="ECO:0000256" key="1">
    <source>
        <dbReference type="SAM" id="MobiDB-lite"/>
    </source>
</evidence>
<keyword evidence="2" id="KW-1185">Reference proteome</keyword>
<reference evidence="3" key="1">
    <citation type="submission" date="2025-08" db="UniProtKB">
        <authorList>
            <consortium name="RefSeq"/>
        </authorList>
    </citation>
    <scope>IDENTIFICATION</scope>
</reference>
<evidence type="ECO:0000313" key="3">
    <source>
        <dbReference type="RefSeq" id="XP_013869510.1"/>
    </source>
</evidence>
<evidence type="ECO:0000313" key="2">
    <source>
        <dbReference type="Proteomes" id="UP000192220"/>
    </source>
</evidence>
<organism evidence="2 3">
    <name type="scientific">Austrofundulus limnaeus</name>
    <name type="common">Annual killifish</name>
    <dbReference type="NCBI Taxonomy" id="52670"/>
    <lineage>
        <taxon>Eukaryota</taxon>
        <taxon>Metazoa</taxon>
        <taxon>Chordata</taxon>
        <taxon>Craniata</taxon>
        <taxon>Vertebrata</taxon>
        <taxon>Euteleostomi</taxon>
        <taxon>Actinopterygii</taxon>
        <taxon>Neopterygii</taxon>
        <taxon>Teleostei</taxon>
        <taxon>Neoteleostei</taxon>
        <taxon>Acanthomorphata</taxon>
        <taxon>Ovalentaria</taxon>
        <taxon>Atherinomorphae</taxon>
        <taxon>Cyprinodontiformes</taxon>
        <taxon>Rivulidae</taxon>
        <taxon>Austrofundulus</taxon>
    </lineage>
</organism>
<sequence length="285" mass="33127">MNPSAVMFETEKCAEEIDLVTLKRRRGQAKAAITKMITAANVKIRENEPEELKAILESLDFAVTQLHEAHVRYHNRLTDDIDKEESEAYEKFIMRNVHDMRHEALTWLQELRDRNDDHSDDDKMDFPTQNDLVNESPADTENNAVSAELEELRSLRKNEQENFELILRRNKEEFELELQRIQHKAELDAQMLHNQQRMQALTVDLYSTPKAGKIPTMTQPSQSPISEDSISQLLEFSRQQYQAQVDSLRLPPTDMIKFNGDPLRYTDVDELTSPPQQQILCPPLL</sequence>
<dbReference type="Proteomes" id="UP000192220">
    <property type="component" value="Unplaced"/>
</dbReference>
<name>A0A2I4BP32_AUSLI</name>
<feature type="compositionally biased region" description="Polar residues" evidence="1">
    <location>
        <begin position="127"/>
        <end position="145"/>
    </location>
</feature>
<gene>
    <name evidence="3" type="primary">LOC106521478</name>
</gene>
<accession>A0A2I4BP32</accession>
<feature type="region of interest" description="Disordered" evidence="1">
    <location>
        <begin position="116"/>
        <end position="145"/>
    </location>
</feature>
<dbReference type="InParanoid" id="A0A2I4BP32"/>
<dbReference type="KEGG" id="alim:106521478"/>
<dbReference type="RefSeq" id="XP_013869510.1">
    <property type="nucleotide sequence ID" value="XM_014014056.1"/>
</dbReference>
<proteinExistence type="predicted"/>
<feature type="compositionally biased region" description="Basic and acidic residues" evidence="1">
    <location>
        <begin position="116"/>
        <end position="125"/>
    </location>
</feature>
<protein>
    <submittedName>
        <fullName evidence="3">Uncharacterized protein LOC106521478</fullName>
    </submittedName>
</protein>
<dbReference type="AlphaFoldDB" id="A0A2I4BP32"/>